<dbReference type="PANTHER" id="PTHR30461">
    <property type="entry name" value="DNA-INVERTASE FROM LAMBDOID PROPHAGE"/>
    <property type="match status" value="1"/>
</dbReference>
<dbReference type="Gene3D" id="3.90.1750.20">
    <property type="entry name" value="Putative Large Serine Recombinase, Chain B, Domain 2"/>
    <property type="match status" value="1"/>
</dbReference>
<dbReference type="InterPro" id="IPR038109">
    <property type="entry name" value="DNA_bind_recomb_sf"/>
</dbReference>
<accession>A0ABQ3QUY2</accession>
<keyword evidence="3" id="KW-1185">Reference proteome</keyword>
<dbReference type="Proteomes" id="UP001050808">
    <property type="component" value="Unassembled WGS sequence"/>
</dbReference>
<dbReference type="InterPro" id="IPR050639">
    <property type="entry name" value="SSR_resolvase"/>
</dbReference>
<organism evidence="2 3">
    <name type="scientific">Streptomyces violascens</name>
    <dbReference type="NCBI Taxonomy" id="67381"/>
    <lineage>
        <taxon>Bacteria</taxon>
        <taxon>Bacillati</taxon>
        <taxon>Actinomycetota</taxon>
        <taxon>Actinomycetes</taxon>
        <taxon>Kitasatosporales</taxon>
        <taxon>Streptomycetaceae</taxon>
        <taxon>Streptomyces</taxon>
    </lineage>
</organism>
<gene>
    <name evidence="2" type="ORF">Sviol_54830</name>
</gene>
<evidence type="ECO:0000313" key="3">
    <source>
        <dbReference type="Proteomes" id="UP001050808"/>
    </source>
</evidence>
<dbReference type="InterPro" id="IPR011109">
    <property type="entry name" value="DNA_bind_recombinase_dom"/>
</dbReference>
<dbReference type="PROSITE" id="PS51737">
    <property type="entry name" value="RECOMBINASE_DNA_BIND"/>
    <property type="match status" value="1"/>
</dbReference>
<sequence length="315" mass="34517">MYGYASPGVLAPAEASALRNAVSRLFGEVSKDEGPQSEGEVVRRMNQEGLTTARGNPWRREVLHRLLTNPRIAGLDPSGEPIEGWGESVLTPAQFFRLDALFTERSSQRATPREPHEYLLTGGGATCGNCGTWMTGARVHSDAPPSYRCPPPTDSVKSCGSVRMNADRLEDPVAEQVLAELLKPGAQEHLEALQADVEAEVARLRQHIEGADARFASIGDLHGRGLMVESAFLAAQKANKDDLRLSRARLHYLEQMTDLPIGGVHDLVHWWNTAPHASKKALVLLEIEQVRVLPQQAGSNDPHGRIQIKWRQAVA</sequence>
<dbReference type="InterPro" id="IPR025827">
    <property type="entry name" value="Zn_ribbon_recom_dom"/>
</dbReference>
<comment type="caution">
    <text evidence="2">The sequence shown here is derived from an EMBL/GenBank/DDBJ whole genome shotgun (WGS) entry which is preliminary data.</text>
</comment>
<dbReference type="EMBL" id="BNDY01000017">
    <property type="protein sequence ID" value="GHI41075.1"/>
    <property type="molecule type" value="Genomic_DNA"/>
</dbReference>
<proteinExistence type="predicted"/>
<evidence type="ECO:0000259" key="1">
    <source>
        <dbReference type="PROSITE" id="PS51737"/>
    </source>
</evidence>
<name>A0ABQ3QUY2_9ACTN</name>
<evidence type="ECO:0000313" key="2">
    <source>
        <dbReference type="EMBL" id="GHI41075.1"/>
    </source>
</evidence>
<protein>
    <recommendedName>
        <fullName evidence="1">Recombinase domain-containing protein</fullName>
    </recommendedName>
</protein>
<reference evidence="2" key="1">
    <citation type="submission" date="2024-05" db="EMBL/GenBank/DDBJ databases">
        <title>Whole genome shotgun sequence of Streptomyces violascens NBRC 12920.</title>
        <authorList>
            <person name="Komaki H."/>
            <person name="Tamura T."/>
        </authorList>
    </citation>
    <scope>NUCLEOTIDE SEQUENCE</scope>
    <source>
        <strain evidence="2">NBRC 12920</strain>
    </source>
</reference>
<dbReference type="Pfam" id="PF13408">
    <property type="entry name" value="Zn_ribbon_recom"/>
    <property type="match status" value="1"/>
</dbReference>
<dbReference type="PANTHER" id="PTHR30461:SF19">
    <property type="entry name" value="SITE-SPECIFIC RECOMBINASE RESOLVASE FAMILY"/>
    <property type="match status" value="1"/>
</dbReference>
<dbReference type="RefSeq" id="WP_226599514.1">
    <property type="nucleotide sequence ID" value="NZ_BNDY01000017.1"/>
</dbReference>
<dbReference type="Pfam" id="PF07508">
    <property type="entry name" value="Recombinase"/>
    <property type="match status" value="1"/>
</dbReference>
<feature type="domain" description="Recombinase" evidence="1">
    <location>
        <begin position="1"/>
        <end position="108"/>
    </location>
</feature>